<dbReference type="AlphaFoldDB" id="A0A5D4R1W3"/>
<proteinExistence type="predicted"/>
<sequence length="211" mass="24033">MENTIKDLEAYRKQKQAKGEENALALYRKAQKDSAVNANIREKVRARHIFREAAGLPGGIPFSSEQEEVFEDWFLFDYISIRGFTMFNLFLRRNTGQLAEADLIQGALFLSSVLQPVKIERAEGEKLAAYDILTGEKLQLKAAESISLEEGRSYFIRCIPVFSRTYCFGPAFPMDNTDAVVERYNEAVREGMAYRPFLKKTAVAFLFIGDM</sequence>
<protein>
    <submittedName>
        <fullName evidence="1">Uncharacterized protein</fullName>
    </submittedName>
</protein>
<comment type="caution">
    <text evidence="1">The sequence shown here is derived from an EMBL/GenBank/DDBJ whole genome shotgun (WGS) entry which is preliminary data.</text>
</comment>
<reference evidence="1 2" key="1">
    <citation type="submission" date="2019-08" db="EMBL/GenBank/DDBJ databases">
        <title>Bacillus genomes from the desert of Cuatro Cienegas, Coahuila.</title>
        <authorList>
            <person name="Olmedo-Alvarez G."/>
        </authorList>
    </citation>
    <scope>NUCLEOTIDE SEQUENCE [LARGE SCALE GENOMIC DNA]</scope>
    <source>
        <strain evidence="1 2">CH446_14T</strain>
    </source>
</reference>
<dbReference type="Proteomes" id="UP000322139">
    <property type="component" value="Unassembled WGS sequence"/>
</dbReference>
<evidence type="ECO:0000313" key="1">
    <source>
        <dbReference type="EMBL" id="TYS45343.1"/>
    </source>
</evidence>
<dbReference type="RefSeq" id="WP_148976345.1">
    <property type="nucleotide sequence ID" value="NZ_JBNIKT010000025.1"/>
</dbReference>
<gene>
    <name evidence="1" type="ORF">FZD51_19775</name>
</gene>
<evidence type="ECO:0000313" key="2">
    <source>
        <dbReference type="Proteomes" id="UP000322139"/>
    </source>
</evidence>
<accession>A0A5D4R1W3</accession>
<name>A0A5D4R1W3_9BACI</name>
<organism evidence="1 2">
    <name type="scientific">Bacillus infantis</name>
    <dbReference type="NCBI Taxonomy" id="324767"/>
    <lineage>
        <taxon>Bacteria</taxon>
        <taxon>Bacillati</taxon>
        <taxon>Bacillota</taxon>
        <taxon>Bacilli</taxon>
        <taxon>Bacillales</taxon>
        <taxon>Bacillaceae</taxon>
        <taxon>Bacillus</taxon>
    </lineage>
</organism>
<dbReference type="EMBL" id="VTER01000011">
    <property type="protein sequence ID" value="TYS45343.1"/>
    <property type="molecule type" value="Genomic_DNA"/>
</dbReference>